<proteinExistence type="inferred from homology"/>
<protein>
    <recommendedName>
        <fullName evidence="6">mRNA interferase PemK</fullName>
    </recommendedName>
</protein>
<comment type="caution">
    <text evidence="4">The sequence shown here is derived from an EMBL/GenBank/DDBJ whole genome shotgun (WGS) entry which is preliminary data.</text>
</comment>
<name>A0A3S1AGS9_9CYAN</name>
<evidence type="ECO:0008006" key="6">
    <source>
        <dbReference type="Google" id="ProtNLM"/>
    </source>
</evidence>
<dbReference type="Proteomes" id="UP000271624">
    <property type="component" value="Unassembled WGS sequence"/>
</dbReference>
<dbReference type="InterPro" id="IPR003477">
    <property type="entry name" value="PemK-like"/>
</dbReference>
<dbReference type="SUPFAM" id="SSF50118">
    <property type="entry name" value="Cell growth inhibitor/plasmid maintenance toxic component"/>
    <property type="match status" value="1"/>
</dbReference>
<dbReference type="Pfam" id="PF02452">
    <property type="entry name" value="PemK_toxin"/>
    <property type="match status" value="1"/>
</dbReference>
<dbReference type="OrthoDB" id="129822at2"/>
<dbReference type="Gene3D" id="2.30.30.110">
    <property type="match status" value="1"/>
</dbReference>
<evidence type="ECO:0000256" key="2">
    <source>
        <dbReference type="ARBA" id="ARBA00022649"/>
    </source>
</evidence>
<evidence type="ECO:0000313" key="5">
    <source>
        <dbReference type="Proteomes" id="UP000271624"/>
    </source>
</evidence>
<feature type="compositionally biased region" description="Basic and acidic residues" evidence="3">
    <location>
        <begin position="123"/>
        <end position="133"/>
    </location>
</feature>
<dbReference type="RefSeq" id="WP_127085710.1">
    <property type="nucleotide sequence ID" value="NZ_RSCL01000025.1"/>
</dbReference>
<organism evidence="4 5">
    <name type="scientific">Dulcicalothrix desertica PCC 7102</name>
    <dbReference type="NCBI Taxonomy" id="232991"/>
    <lineage>
        <taxon>Bacteria</taxon>
        <taxon>Bacillati</taxon>
        <taxon>Cyanobacteriota</taxon>
        <taxon>Cyanophyceae</taxon>
        <taxon>Nostocales</taxon>
        <taxon>Calotrichaceae</taxon>
        <taxon>Dulcicalothrix</taxon>
    </lineage>
</organism>
<sequence>MERPVEYLTKGDVIVINYPFSDGSNSKKRPALLVATFGNNIIVCVITSKSGREKEIKLEDEDFLIGKLDLISYIHPDAIYTAKKSTAIRKLGSLKDGKINEVTTAIIEILQQAPSSPPPASKALERGKPPKNE</sequence>
<gene>
    <name evidence="4" type="ORF">DSM106972_076300</name>
</gene>
<dbReference type="EMBL" id="RSCL01000025">
    <property type="protein sequence ID" value="RUT00182.1"/>
    <property type="molecule type" value="Genomic_DNA"/>
</dbReference>
<evidence type="ECO:0000313" key="4">
    <source>
        <dbReference type="EMBL" id="RUT00182.1"/>
    </source>
</evidence>
<reference evidence="4" key="1">
    <citation type="submission" date="2018-12" db="EMBL/GenBank/DDBJ databases">
        <authorList>
            <person name="Will S."/>
            <person name="Neumann-Schaal M."/>
            <person name="Henke P."/>
        </authorList>
    </citation>
    <scope>NUCLEOTIDE SEQUENCE</scope>
    <source>
        <strain evidence="4">PCC 7102</strain>
    </source>
</reference>
<dbReference type="InterPro" id="IPR011067">
    <property type="entry name" value="Plasmid_toxin/cell-grow_inhib"/>
</dbReference>
<keyword evidence="2" id="KW-1277">Toxin-antitoxin system</keyword>
<dbReference type="GO" id="GO:0003677">
    <property type="term" value="F:DNA binding"/>
    <property type="evidence" value="ECO:0007669"/>
    <property type="project" value="InterPro"/>
</dbReference>
<feature type="region of interest" description="Disordered" evidence="3">
    <location>
        <begin position="113"/>
        <end position="133"/>
    </location>
</feature>
<comment type="similarity">
    <text evidence="1">Belongs to the PemK/MazF family.</text>
</comment>
<evidence type="ECO:0000256" key="3">
    <source>
        <dbReference type="SAM" id="MobiDB-lite"/>
    </source>
</evidence>
<evidence type="ECO:0000256" key="1">
    <source>
        <dbReference type="ARBA" id="ARBA00007521"/>
    </source>
</evidence>
<accession>A0A3S1AGS9</accession>
<dbReference type="AlphaFoldDB" id="A0A3S1AGS9"/>
<reference evidence="4" key="2">
    <citation type="journal article" date="2019" name="Genome Biol. Evol.">
        <title>Day and night: Metabolic profiles and evolutionary relationships of six axenic non-marine cyanobacteria.</title>
        <authorList>
            <person name="Will S.E."/>
            <person name="Henke P."/>
            <person name="Boedeker C."/>
            <person name="Huang S."/>
            <person name="Brinkmann H."/>
            <person name="Rohde M."/>
            <person name="Jarek M."/>
            <person name="Friedl T."/>
            <person name="Seufert S."/>
            <person name="Schumacher M."/>
            <person name="Overmann J."/>
            <person name="Neumann-Schaal M."/>
            <person name="Petersen J."/>
        </authorList>
    </citation>
    <scope>NUCLEOTIDE SEQUENCE [LARGE SCALE GENOMIC DNA]</scope>
    <source>
        <strain evidence="4">PCC 7102</strain>
    </source>
</reference>
<keyword evidence="5" id="KW-1185">Reference proteome</keyword>